<dbReference type="GO" id="GO:0030395">
    <property type="term" value="F:lactose binding"/>
    <property type="evidence" value="ECO:0007669"/>
    <property type="project" value="TreeGrafter"/>
</dbReference>
<reference evidence="10 11" key="1">
    <citation type="journal article" date="2015" name="Genome Announc.">
        <title>Expanding the biotechnology potential of lactobacilli through comparative genomics of 213 strains and associated genera.</title>
        <authorList>
            <person name="Sun Z."/>
            <person name="Harris H.M."/>
            <person name="McCann A."/>
            <person name="Guo C."/>
            <person name="Argimon S."/>
            <person name="Zhang W."/>
            <person name="Yang X."/>
            <person name="Jeffery I.B."/>
            <person name="Cooney J.C."/>
            <person name="Kagawa T.F."/>
            <person name="Liu W."/>
            <person name="Song Y."/>
            <person name="Salvetti E."/>
            <person name="Wrobel A."/>
            <person name="Rasinkangas P."/>
            <person name="Parkhill J."/>
            <person name="Rea M.C."/>
            <person name="O'Sullivan O."/>
            <person name="Ritari J."/>
            <person name="Douillard F.P."/>
            <person name="Paul Ross R."/>
            <person name="Yang R."/>
            <person name="Briner A.E."/>
            <person name="Felis G.E."/>
            <person name="de Vos W.M."/>
            <person name="Barrangou R."/>
            <person name="Klaenhammer T.R."/>
            <person name="Caufield P.W."/>
            <person name="Cui Y."/>
            <person name="Zhang H."/>
            <person name="O'Toole P.W."/>
        </authorList>
    </citation>
    <scope>NUCLEOTIDE SEQUENCE [LARGE SCALE GENOMIC DNA]</scope>
    <source>
        <strain evidence="10 11">JCM 17158</strain>
    </source>
</reference>
<dbReference type="InterPro" id="IPR024989">
    <property type="entry name" value="MFS_assoc_dom"/>
</dbReference>
<proteinExistence type="predicted"/>
<dbReference type="PATRIC" id="fig|1291734.4.peg.465"/>
<dbReference type="GO" id="GO:0015528">
    <property type="term" value="F:lactose:proton symporter activity"/>
    <property type="evidence" value="ECO:0007669"/>
    <property type="project" value="TreeGrafter"/>
</dbReference>
<feature type="transmembrane region" description="Helical" evidence="8">
    <location>
        <begin position="7"/>
        <end position="26"/>
    </location>
</feature>
<keyword evidence="5 8" id="KW-0812">Transmembrane</keyword>
<evidence type="ECO:0000256" key="1">
    <source>
        <dbReference type="ARBA" id="ARBA00004429"/>
    </source>
</evidence>
<evidence type="ECO:0000256" key="6">
    <source>
        <dbReference type="ARBA" id="ARBA00022989"/>
    </source>
</evidence>
<dbReference type="PANTHER" id="PTHR23522">
    <property type="entry name" value="BLL5896 PROTEIN"/>
    <property type="match status" value="1"/>
</dbReference>
<dbReference type="Gene3D" id="1.20.1250.20">
    <property type="entry name" value="MFS general substrate transporter like domains"/>
    <property type="match status" value="1"/>
</dbReference>
<dbReference type="Pfam" id="PF12832">
    <property type="entry name" value="MFS_1_like"/>
    <property type="match status" value="1"/>
</dbReference>
<keyword evidence="7 8" id="KW-0472">Membrane</keyword>
<gene>
    <name evidence="10" type="ORF">FD02_GL000451</name>
</gene>
<feature type="transmembrane region" description="Helical" evidence="8">
    <location>
        <begin position="325"/>
        <end position="343"/>
    </location>
</feature>
<comment type="subcellular location">
    <subcellularLocation>
        <location evidence="1">Cell inner membrane</location>
        <topology evidence="1">Multi-pass membrane protein</topology>
    </subcellularLocation>
</comment>
<dbReference type="InterPro" id="IPR036259">
    <property type="entry name" value="MFS_trans_sf"/>
</dbReference>
<evidence type="ECO:0000256" key="7">
    <source>
        <dbReference type="ARBA" id="ARBA00023136"/>
    </source>
</evidence>
<dbReference type="Proteomes" id="UP000051804">
    <property type="component" value="Unassembled WGS sequence"/>
</dbReference>
<dbReference type="AlphaFoldDB" id="A0A0R1JSA6"/>
<evidence type="ECO:0000313" key="10">
    <source>
        <dbReference type="EMBL" id="KRK70386.1"/>
    </source>
</evidence>
<dbReference type="SUPFAM" id="SSF103473">
    <property type="entry name" value="MFS general substrate transporter"/>
    <property type="match status" value="1"/>
</dbReference>
<feature type="transmembrane region" description="Helical" evidence="8">
    <location>
        <begin position="191"/>
        <end position="208"/>
    </location>
</feature>
<evidence type="ECO:0000256" key="4">
    <source>
        <dbReference type="ARBA" id="ARBA00022519"/>
    </source>
</evidence>
<dbReference type="OrthoDB" id="1650886at2"/>
<feature type="transmembrane region" description="Helical" evidence="8">
    <location>
        <begin position="291"/>
        <end position="313"/>
    </location>
</feature>
<comment type="caution">
    <text evidence="10">The sequence shown here is derived from an EMBL/GenBank/DDBJ whole genome shotgun (WGS) entry which is preliminary data.</text>
</comment>
<name>A0A0R1JSA6_9LACO</name>
<evidence type="ECO:0000256" key="5">
    <source>
        <dbReference type="ARBA" id="ARBA00022692"/>
    </source>
</evidence>
<feature type="transmembrane region" description="Helical" evidence="8">
    <location>
        <begin position="228"/>
        <end position="254"/>
    </location>
</feature>
<feature type="domain" description="Major facilitator superfamily associated" evidence="9">
    <location>
        <begin position="46"/>
        <end position="320"/>
    </location>
</feature>
<evidence type="ECO:0000313" key="11">
    <source>
        <dbReference type="Proteomes" id="UP000051804"/>
    </source>
</evidence>
<evidence type="ECO:0000256" key="2">
    <source>
        <dbReference type="ARBA" id="ARBA00022448"/>
    </source>
</evidence>
<keyword evidence="11" id="KW-1185">Reference proteome</keyword>
<feature type="transmembrane region" description="Helical" evidence="8">
    <location>
        <begin position="65"/>
        <end position="84"/>
    </location>
</feature>
<feature type="transmembrane region" description="Helical" evidence="8">
    <location>
        <begin position="355"/>
        <end position="376"/>
    </location>
</feature>
<feature type="transmembrane region" description="Helical" evidence="8">
    <location>
        <begin position="154"/>
        <end position="179"/>
    </location>
</feature>
<organism evidence="10 11">
    <name type="scientific">Lacticaseibacillus nasuensis JCM 17158</name>
    <dbReference type="NCBI Taxonomy" id="1291734"/>
    <lineage>
        <taxon>Bacteria</taxon>
        <taxon>Bacillati</taxon>
        <taxon>Bacillota</taxon>
        <taxon>Bacilli</taxon>
        <taxon>Lactobacillales</taxon>
        <taxon>Lactobacillaceae</taxon>
        <taxon>Lacticaseibacillus</taxon>
    </lineage>
</organism>
<evidence type="ECO:0000259" key="9">
    <source>
        <dbReference type="Pfam" id="PF12832"/>
    </source>
</evidence>
<evidence type="ECO:0000256" key="8">
    <source>
        <dbReference type="SAM" id="Phobius"/>
    </source>
</evidence>
<evidence type="ECO:0000256" key="3">
    <source>
        <dbReference type="ARBA" id="ARBA00022475"/>
    </source>
</evidence>
<feature type="transmembrane region" description="Helical" evidence="8">
    <location>
        <begin position="38"/>
        <end position="58"/>
    </location>
</feature>
<dbReference type="PANTHER" id="PTHR23522:SF10">
    <property type="entry name" value="3-PHENYLPROPIONIC ACID TRANSPORTER-RELATED"/>
    <property type="match status" value="1"/>
</dbReference>
<dbReference type="STRING" id="1291734.FD02_GL000451"/>
<dbReference type="EMBL" id="AZDJ01000032">
    <property type="protein sequence ID" value="KRK70386.1"/>
    <property type="molecule type" value="Genomic_DNA"/>
</dbReference>
<dbReference type="GO" id="GO:0005886">
    <property type="term" value="C:plasma membrane"/>
    <property type="evidence" value="ECO:0007669"/>
    <property type="project" value="UniProtKB-SubCell"/>
</dbReference>
<accession>A0A0R1JSA6</accession>
<keyword evidence="2" id="KW-0813">Transport</keyword>
<keyword evidence="6 8" id="KW-1133">Transmembrane helix</keyword>
<keyword evidence="3" id="KW-1003">Cell membrane</keyword>
<feature type="transmembrane region" description="Helical" evidence="8">
    <location>
        <begin position="128"/>
        <end position="148"/>
    </location>
</feature>
<dbReference type="RefSeq" id="WP_056952006.1">
    <property type="nucleotide sequence ID" value="NZ_AZDJ01000032.1"/>
</dbReference>
<keyword evidence="4" id="KW-0997">Cell inner membrane</keyword>
<protein>
    <recommendedName>
        <fullName evidence="9">Major facilitator superfamily associated domain-containing protein</fullName>
    </recommendedName>
</protein>
<feature type="transmembrane region" description="Helical" evidence="8">
    <location>
        <begin position="266"/>
        <end position="285"/>
    </location>
</feature>
<sequence length="385" mass="42438">MRIRTQFFLFSVLQSLVIFQYDPLLIVGHVNTHLRLELLAGVQLLVAASLVICSLVMARRFPPQQVVQIGLIFRIVATICLLTAKAPSWFIGGFLCYQLVALGLDTYYESSVMTWATQHQRSFGHFRLFGSLGYATSGLYVTGLLAVTGSLRSLLWFILCVNLVLLVLSSGHSELLVVTPRGINHGRESQMVWQSWVVLALGTAVITLPNSFGYLLTAYLRQGFHASLLQATAMGSVALLLGSCVSEMFGFYIVEALIIRLGATRVISLGVGLAVCRWFIAAIATSSRLFLATYLLHGVSFAFIYVGTVSWLVKVTGRVAGELATRFVLIANIIAIGLARLYPIMLAKWPIHTLFWGYLGFCLMTLGTFMIVLYRAPLQPLNSDK</sequence>